<dbReference type="NCBIfam" id="TIGR01552">
    <property type="entry name" value="phd_fam"/>
    <property type="match status" value="1"/>
</dbReference>
<dbReference type="Proteomes" id="UP000251075">
    <property type="component" value="Unassembled WGS sequence"/>
</dbReference>
<dbReference type="InterPro" id="IPR006442">
    <property type="entry name" value="Antitoxin_Phd/YefM"/>
</dbReference>
<comment type="caution">
    <text evidence="3">The sequence shown here is derived from an EMBL/GenBank/DDBJ whole genome shotgun (WGS) entry which is preliminary data.</text>
</comment>
<dbReference type="InterPro" id="IPR051416">
    <property type="entry name" value="phD-YefM_TA_antitoxins"/>
</dbReference>
<dbReference type="RefSeq" id="WP_112146722.1">
    <property type="nucleotide sequence ID" value="NZ_PGTO01000017.1"/>
</dbReference>
<dbReference type="EMBL" id="PGTO01000017">
    <property type="protein sequence ID" value="RAU20716.1"/>
    <property type="molecule type" value="Genomic_DNA"/>
</dbReference>
<dbReference type="OrthoDB" id="7473440at2"/>
<comment type="similarity">
    <text evidence="1 2">Belongs to the phD/YefM antitoxin family.</text>
</comment>
<organism evidence="3 4">
    <name type="scientific">Paramagnetospirillum kuznetsovii</name>
    <dbReference type="NCBI Taxonomy" id="2053833"/>
    <lineage>
        <taxon>Bacteria</taxon>
        <taxon>Pseudomonadati</taxon>
        <taxon>Pseudomonadota</taxon>
        <taxon>Alphaproteobacteria</taxon>
        <taxon>Rhodospirillales</taxon>
        <taxon>Magnetospirillaceae</taxon>
        <taxon>Paramagnetospirillum</taxon>
    </lineage>
</organism>
<name>A0A364NUH5_9PROT</name>
<accession>A0A364NUH5</accession>
<reference evidence="3 4" key="1">
    <citation type="submission" date="2017-11" db="EMBL/GenBank/DDBJ databases">
        <title>Draft genome sequence of magnetotactic bacterium Magnetospirillum kuznetsovii LBB-42.</title>
        <authorList>
            <person name="Grouzdev D.S."/>
            <person name="Rysina M.S."/>
            <person name="Baslerov R.V."/>
            <person name="Koziaeva V."/>
        </authorList>
    </citation>
    <scope>NUCLEOTIDE SEQUENCE [LARGE SCALE GENOMIC DNA]</scope>
    <source>
        <strain evidence="3 4">LBB-42</strain>
    </source>
</reference>
<dbReference type="Gene3D" id="3.40.1620.10">
    <property type="entry name" value="YefM-like domain"/>
    <property type="match status" value="1"/>
</dbReference>
<evidence type="ECO:0000256" key="2">
    <source>
        <dbReference type="RuleBase" id="RU362080"/>
    </source>
</evidence>
<evidence type="ECO:0000256" key="1">
    <source>
        <dbReference type="ARBA" id="ARBA00009981"/>
    </source>
</evidence>
<dbReference type="Pfam" id="PF02604">
    <property type="entry name" value="PhdYeFM_antitox"/>
    <property type="match status" value="1"/>
</dbReference>
<dbReference type="InterPro" id="IPR036165">
    <property type="entry name" value="YefM-like_sf"/>
</dbReference>
<sequence length="81" mass="8732">MNQVTVNVRELRDNLSAYLSQANGGDEVIITLHGKPVAKIVPVVAKKPVSALLGAMQGRIKMAPDFDETPDDLIDAMESDL</sequence>
<keyword evidence="4" id="KW-1185">Reference proteome</keyword>
<dbReference type="SUPFAM" id="SSF143120">
    <property type="entry name" value="YefM-like"/>
    <property type="match status" value="1"/>
</dbReference>
<dbReference type="AlphaFoldDB" id="A0A364NUH5"/>
<comment type="function">
    <text evidence="2">Antitoxin component of a type II toxin-antitoxin (TA) system.</text>
</comment>
<protein>
    <recommendedName>
        <fullName evidence="2">Antitoxin</fullName>
    </recommendedName>
</protein>
<gene>
    <name evidence="3" type="ORF">CU669_16610</name>
</gene>
<proteinExistence type="inferred from homology"/>
<dbReference type="PANTHER" id="PTHR35377">
    <property type="entry name" value="ANTITOXIN VAPB49-RELATED-RELATED"/>
    <property type="match status" value="1"/>
</dbReference>
<evidence type="ECO:0000313" key="3">
    <source>
        <dbReference type="EMBL" id="RAU20716.1"/>
    </source>
</evidence>
<evidence type="ECO:0000313" key="4">
    <source>
        <dbReference type="Proteomes" id="UP000251075"/>
    </source>
</evidence>